<accession>A0AAV4RYX0</accession>
<sequence length="109" mass="12313">MCPSSSFGGCGMNLSQVWAARTASGIQNGPAVLPQRTSLIYNCQNCDYIYRISPRLLHSILRVFGYKRTARLDIRICSPVFSFSNRYYFFSSLNNSFSLEFFLVSCLVA</sequence>
<reference evidence="1 2" key="1">
    <citation type="submission" date="2021-06" db="EMBL/GenBank/DDBJ databases">
        <title>Caerostris extrusa draft genome.</title>
        <authorList>
            <person name="Kono N."/>
            <person name="Arakawa K."/>
        </authorList>
    </citation>
    <scope>NUCLEOTIDE SEQUENCE [LARGE SCALE GENOMIC DNA]</scope>
</reference>
<protein>
    <submittedName>
        <fullName evidence="1">Uncharacterized protein</fullName>
    </submittedName>
</protein>
<comment type="caution">
    <text evidence="1">The sequence shown here is derived from an EMBL/GenBank/DDBJ whole genome shotgun (WGS) entry which is preliminary data.</text>
</comment>
<dbReference type="Proteomes" id="UP001054945">
    <property type="component" value="Unassembled WGS sequence"/>
</dbReference>
<proteinExistence type="predicted"/>
<evidence type="ECO:0000313" key="2">
    <source>
        <dbReference type="Proteomes" id="UP001054945"/>
    </source>
</evidence>
<evidence type="ECO:0000313" key="1">
    <source>
        <dbReference type="EMBL" id="GIY26071.1"/>
    </source>
</evidence>
<gene>
    <name evidence="1" type="ORF">CEXT_243191</name>
</gene>
<dbReference type="EMBL" id="BPLR01008621">
    <property type="protein sequence ID" value="GIY26071.1"/>
    <property type="molecule type" value="Genomic_DNA"/>
</dbReference>
<organism evidence="1 2">
    <name type="scientific">Caerostris extrusa</name>
    <name type="common">Bark spider</name>
    <name type="synonym">Caerostris bankana</name>
    <dbReference type="NCBI Taxonomy" id="172846"/>
    <lineage>
        <taxon>Eukaryota</taxon>
        <taxon>Metazoa</taxon>
        <taxon>Ecdysozoa</taxon>
        <taxon>Arthropoda</taxon>
        <taxon>Chelicerata</taxon>
        <taxon>Arachnida</taxon>
        <taxon>Araneae</taxon>
        <taxon>Araneomorphae</taxon>
        <taxon>Entelegynae</taxon>
        <taxon>Araneoidea</taxon>
        <taxon>Araneidae</taxon>
        <taxon>Caerostris</taxon>
    </lineage>
</organism>
<dbReference type="AlphaFoldDB" id="A0AAV4RYX0"/>
<name>A0AAV4RYX0_CAEEX</name>
<keyword evidence="2" id="KW-1185">Reference proteome</keyword>